<feature type="chain" id="PRO_5014488715" description="Maltodextrin-binding protein" evidence="6">
    <location>
        <begin position="23"/>
        <end position="408"/>
    </location>
</feature>
<dbReference type="KEGG" id="vta:A2037"/>
<proteinExistence type="inferred from homology"/>
<keyword evidence="4 6" id="KW-0732">Signal</keyword>
<feature type="signal peptide" evidence="6">
    <location>
        <begin position="1"/>
        <end position="22"/>
    </location>
</feature>
<dbReference type="Proteomes" id="UP000235828">
    <property type="component" value="Chromosome A"/>
</dbReference>
<evidence type="ECO:0000256" key="3">
    <source>
        <dbReference type="ARBA" id="ARBA00022597"/>
    </source>
</evidence>
<dbReference type="InterPro" id="IPR006060">
    <property type="entry name" value="Maltose/Cyclodextrin-bd"/>
</dbReference>
<name>A0A2N8ZDM2_9VIBR</name>
<dbReference type="Pfam" id="PF13416">
    <property type="entry name" value="SBP_bac_8"/>
    <property type="match status" value="1"/>
</dbReference>
<dbReference type="GO" id="GO:0042597">
    <property type="term" value="C:periplasmic space"/>
    <property type="evidence" value="ECO:0007669"/>
    <property type="project" value="UniProtKB-SubCell"/>
</dbReference>
<keyword evidence="2 6" id="KW-0813">Transport</keyword>
<dbReference type="GO" id="GO:1901982">
    <property type="term" value="F:maltose binding"/>
    <property type="evidence" value="ECO:0007669"/>
    <property type="project" value="TreeGrafter"/>
</dbReference>
<reference evidence="7 8" key="1">
    <citation type="submission" date="2017-10" db="EMBL/GenBank/DDBJ databases">
        <authorList>
            <person name="Banno H."/>
            <person name="Chua N.-H."/>
        </authorList>
    </citation>
    <scope>NUCLEOTIDE SEQUENCE [LARGE SCALE GENOMIC DNA]</scope>
    <source>
        <strain evidence="7">Vibrio tapetis CECT4600</strain>
    </source>
</reference>
<evidence type="ECO:0000256" key="5">
    <source>
        <dbReference type="ARBA" id="ARBA00030303"/>
    </source>
</evidence>
<dbReference type="EMBL" id="LT960611">
    <property type="protein sequence ID" value="SON50016.1"/>
    <property type="molecule type" value="Genomic_DNA"/>
</dbReference>
<comment type="function">
    <text evidence="6">Part of the ABC transporter complex MalEFGK involved in maltose/maltodextrin import. Binds maltose and higher maltodextrins.</text>
</comment>
<dbReference type="PRINTS" id="PR00181">
    <property type="entry name" value="MALTOSEBP"/>
</dbReference>
<organism evidence="7 8">
    <name type="scientific">Vibrio tapetis subsp. tapetis</name>
    <dbReference type="NCBI Taxonomy" id="1671868"/>
    <lineage>
        <taxon>Bacteria</taxon>
        <taxon>Pseudomonadati</taxon>
        <taxon>Pseudomonadota</taxon>
        <taxon>Gammaproteobacteria</taxon>
        <taxon>Vibrionales</taxon>
        <taxon>Vibrionaceae</taxon>
        <taxon>Vibrio</taxon>
    </lineage>
</organism>
<evidence type="ECO:0000256" key="2">
    <source>
        <dbReference type="ARBA" id="ARBA00022448"/>
    </source>
</evidence>
<gene>
    <name evidence="7" type="ORF">VTAP4600_A2037</name>
</gene>
<dbReference type="GO" id="GO:0042956">
    <property type="term" value="P:maltodextrin transmembrane transport"/>
    <property type="evidence" value="ECO:0007669"/>
    <property type="project" value="TreeGrafter"/>
</dbReference>
<evidence type="ECO:0000313" key="8">
    <source>
        <dbReference type="Proteomes" id="UP000235828"/>
    </source>
</evidence>
<dbReference type="GO" id="GO:0015768">
    <property type="term" value="P:maltose transport"/>
    <property type="evidence" value="ECO:0007669"/>
    <property type="project" value="TreeGrafter"/>
</dbReference>
<dbReference type="PANTHER" id="PTHR30061">
    <property type="entry name" value="MALTOSE-BINDING PERIPLASMIC PROTEIN"/>
    <property type="match status" value="1"/>
</dbReference>
<dbReference type="AlphaFoldDB" id="A0A2N8ZDM2"/>
<keyword evidence="8" id="KW-1185">Reference proteome</keyword>
<dbReference type="InterPro" id="IPR006059">
    <property type="entry name" value="SBP"/>
</dbReference>
<evidence type="ECO:0000256" key="6">
    <source>
        <dbReference type="RuleBase" id="RU365005"/>
    </source>
</evidence>
<comment type="subcellular location">
    <subcellularLocation>
        <location evidence="6">Periplasm</location>
    </subcellularLocation>
</comment>
<protein>
    <recommendedName>
        <fullName evidence="5 6">Maltodextrin-binding protein</fullName>
    </recommendedName>
</protein>
<dbReference type="Gene3D" id="3.40.190.10">
    <property type="entry name" value="Periplasmic binding protein-like II"/>
    <property type="match status" value="2"/>
</dbReference>
<dbReference type="OrthoDB" id="9805950at2"/>
<dbReference type="CDD" id="cd13586">
    <property type="entry name" value="PBP2_Maltose_binding_like"/>
    <property type="match status" value="1"/>
</dbReference>
<evidence type="ECO:0000256" key="4">
    <source>
        <dbReference type="ARBA" id="ARBA00022729"/>
    </source>
</evidence>
<keyword evidence="3 6" id="KW-0762">Sugar transport</keyword>
<comment type="similarity">
    <text evidence="1 6">Belongs to the bacterial solute-binding protein 1 family.</text>
</comment>
<dbReference type="GO" id="GO:0015144">
    <property type="term" value="F:carbohydrate transmembrane transporter activity"/>
    <property type="evidence" value="ECO:0007669"/>
    <property type="project" value="InterPro"/>
</dbReference>
<dbReference type="RefSeq" id="WP_102522586.1">
    <property type="nucleotide sequence ID" value="NZ_LT960611.1"/>
</dbReference>
<evidence type="ECO:0000313" key="7">
    <source>
        <dbReference type="EMBL" id="SON50016.1"/>
    </source>
</evidence>
<dbReference type="InterPro" id="IPR006061">
    <property type="entry name" value="SBP_1_CS"/>
</dbReference>
<dbReference type="PANTHER" id="PTHR30061:SF50">
    <property type="entry name" value="MALTOSE_MALTODEXTRIN-BINDING PERIPLASMIC PROTEIN"/>
    <property type="match status" value="1"/>
</dbReference>
<dbReference type="GO" id="GO:0055052">
    <property type="term" value="C:ATP-binding cassette (ABC) transporter complex, substrate-binding subunit-containing"/>
    <property type="evidence" value="ECO:0007669"/>
    <property type="project" value="TreeGrafter"/>
</dbReference>
<sequence length="408" mass="45007">MNKNLLATALLASVFMGGMANAEEIKPESGAELLIWTDKTTVDYMEYAAKEFNADFGYDVSFSFRGLAPIDSASRLIQDGGSARVADVAEIEHDLLGRLVVAGGAMENLVSAERIEQTFMDNAIAAAKAEGIDYGFPVSFATTALFYNKDLLPNPPKTFEELVEFSKTFNDKKAHKYALLWDIQNYYESRMFVSLYGAYEFGKQGTDAKDIGISSEKAQQGLAAMKTLQAANNSNPNDMRNPQVRRGLFNEGKVAAIIDGPWAIQGYQNSGVNFGVVAMPTLDGQQPRTFSTVRLAVVSSYTEYPRAAQLFADYISSPKMLTKRYEMTQSIPPIKSVLEEIIVDADEATYAIITQSYYADAMPSIPEMGFIWSPMASAITALWVSNKTPKEALDRAYSIIQEQIQLQE</sequence>
<dbReference type="SUPFAM" id="SSF53850">
    <property type="entry name" value="Periplasmic binding protein-like II"/>
    <property type="match status" value="1"/>
</dbReference>
<evidence type="ECO:0000256" key="1">
    <source>
        <dbReference type="ARBA" id="ARBA00008520"/>
    </source>
</evidence>
<dbReference type="PROSITE" id="PS01037">
    <property type="entry name" value="SBP_BACTERIAL_1"/>
    <property type="match status" value="1"/>
</dbReference>
<keyword evidence="6" id="KW-0574">Periplasm</keyword>
<accession>A0A2N8ZDM2</accession>